<protein>
    <submittedName>
        <fullName evidence="2">Uncharacterized protein</fullName>
    </submittedName>
</protein>
<organism evidence="2 3">
    <name type="scientific">Kalanchoe fedtschenkoi</name>
    <name type="common">Lavender scallops</name>
    <name type="synonym">South American air plant</name>
    <dbReference type="NCBI Taxonomy" id="63787"/>
    <lineage>
        <taxon>Eukaryota</taxon>
        <taxon>Viridiplantae</taxon>
        <taxon>Streptophyta</taxon>
        <taxon>Embryophyta</taxon>
        <taxon>Tracheophyta</taxon>
        <taxon>Spermatophyta</taxon>
        <taxon>Magnoliopsida</taxon>
        <taxon>eudicotyledons</taxon>
        <taxon>Gunneridae</taxon>
        <taxon>Pentapetalae</taxon>
        <taxon>Saxifragales</taxon>
        <taxon>Crassulaceae</taxon>
        <taxon>Kalanchoe</taxon>
    </lineage>
</organism>
<proteinExistence type="predicted"/>
<reference evidence="2" key="1">
    <citation type="submission" date="2021-01" db="UniProtKB">
        <authorList>
            <consortium name="EnsemblPlants"/>
        </authorList>
    </citation>
    <scope>IDENTIFICATION</scope>
</reference>
<dbReference type="EnsemblPlants" id="Kaladp0045s0030.1.v1.1">
    <property type="protein sequence ID" value="Kaladp0045s0030.1.v1.1"/>
    <property type="gene ID" value="Kaladp0045s0030.v1.1"/>
</dbReference>
<dbReference type="Proteomes" id="UP000594263">
    <property type="component" value="Unplaced"/>
</dbReference>
<dbReference type="Pfam" id="PF11595">
    <property type="entry name" value="DUF3245"/>
    <property type="match status" value="1"/>
</dbReference>
<evidence type="ECO:0000313" key="2">
    <source>
        <dbReference type="EnsemblPlants" id="Kaladp0045s0030.1.v1.1"/>
    </source>
</evidence>
<dbReference type="InterPro" id="IPR021641">
    <property type="entry name" value="DUF3245"/>
</dbReference>
<sequence length="124" mass="13373">MSKLVVSNKALKLAEKWMDGMSKAPDYDTTALELEARPSRLGLGAKVPRKIEVGPLHDPVERKLNSKLNATKRKASQIAAENGRANAETNSDDDSDEDEPGGRSQAFSKKKAAPSNLSLGAKKK</sequence>
<evidence type="ECO:0000313" key="3">
    <source>
        <dbReference type="Proteomes" id="UP000594263"/>
    </source>
</evidence>
<dbReference type="OMA" id="DDHRTDA"/>
<feature type="region of interest" description="Disordered" evidence="1">
    <location>
        <begin position="62"/>
        <end position="124"/>
    </location>
</feature>
<feature type="compositionally biased region" description="Acidic residues" evidence="1">
    <location>
        <begin position="90"/>
        <end position="99"/>
    </location>
</feature>
<dbReference type="Gramene" id="Kaladp0045s0030.1.v1.1">
    <property type="protein sequence ID" value="Kaladp0045s0030.1.v1.1"/>
    <property type="gene ID" value="Kaladp0045s0030.v1.1"/>
</dbReference>
<dbReference type="PANTHER" id="PTHR35741">
    <property type="entry name" value="FACTOR CWC22-LIKE PROTEIN, PUTATIVE (DUF3245)-RELATED"/>
    <property type="match status" value="1"/>
</dbReference>
<accession>A0A7N0TTJ0</accession>
<dbReference type="PANTHER" id="PTHR35741:SF1">
    <property type="entry name" value="FACTOR CWC22-LIKE PROTEIN, PUTATIVE (DUF3245)-RELATED"/>
    <property type="match status" value="1"/>
</dbReference>
<name>A0A7N0TTJ0_KALFE</name>
<dbReference type="AlphaFoldDB" id="A0A7N0TTJ0"/>
<evidence type="ECO:0000256" key="1">
    <source>
        <dbReference type="SAM" id="MobiDB-lite"/>
    </source>
</evidence>
<keyword evidence="3" id="KW-1185">Reference proteome</keyword>